<dbReference type="Gene3D" id="3.20.20.190">
    <property type="entry name" value="Phosphatidylinositol (PI) phosphodiesterase"/>
    <property type="match status" value="1"/>
</dbReference>
<dbReference type="EMBL" id="JAABLQ010000001">
    <property type="protein sequence ID" value="NBN78374.1"/>
    <property type="molecule type" value="Genomic_DNA"/>
</dbReference>
<protein>
    <submittedName>
        <fullName evidence="1">Glycerophosphodiester phosphodiesterase</fullName>
    </submittedName>
</protein>
<dbReference type="PROSITE" id="PS51704">
    <property type="entry name" value="GP_PDE"/>
    <property type="match status" value="1"/>
</dbReference>
<comment type="caution">
    <text evidence="1">The sequence shown here is derived from an EMBL/GenBank/DDBJ whole genome shotgun (WGS) entry which is preliminary data.</text>
</comment>
<evidence type="ECO:0000313" key="1">
    <source>
        <dbReference type="EMBL" id="NBN78374.1"/>
    </source>
</evidence>
<dbReference type="SUPFAM" id="SSF51695">
    <property type="entry name" value="PLC-like phosphodiesterases"/>
    <property type="match status" value="1"/>
</dbReference>
<accession>A0A7X5J867</accession>
<name>A0A7X5J867_9HYPH</name>
<keyword evidence="2" id="KW-1185">Reference proteome</keyword>
<proteinExistence type="predicted"/>
<dbReference type="GO" id="GO:0008081">
    <property type="term" value="F:phosphoric diester hydrolase activity"/>
    <property type="evidence" value="ECO:0007669"/>
    <property type="project" value="InterPro"/>
</dbReference>
<dbReference type="PANTHER" id="PTHR46211:SF1">
    <property type="entry name" value="GLYCEROPHOSPHODIESTER PHOSPHODIESTERASE, CYTOPLASMIC"/>
    <property type="match status" value="1"/>
</dbReference>
<dbReference type="InterPro" id="IPR030395">
    <property type="entry name" value="GP_PDE_dom"/>
</dbReference>
<dbReference type="InterPro" id="IPR017946">
    <property type="entry name" value="PLC-like_Pdiesterase_TIM-brl"/>
</dbReference>
<organism evidence="1 2">
    <name type="scientific">Pannonibacter tanglangensis</name>
    <dbReference type="NCBI Taxonomy" id="2750084"/>
    <lineage>
        <taxon>Bacteria</taxon>
        <taxon>Pseudomonadati</taxon>
        <taxon>Pseudomonadota</taxon>
        <taxon>Alphaproteobacteria</taxon>
        <taxon>Hyphomicrobiales</taxon>
        <taxon>Stappiaceae</taxon>
        <taxon>Pannonibacter</taxon>
    </lineage>
</organism>
<sequence>MTKAILICHRGLSRQAPENTLAALEAALAAGADVIEFDIRTSRDGILYVIHDETVDRTTDGRGRVADMTSAELDGLDAGSWFGAAFAGERIPRLSVFLDACKGRIGTYAEIKAADPARVRDMLAARGMLDRAWSFSFDEGIRAQMRARVPDLRRMVLFQHTGSVERAVAAGAHILEFNETNVTPERVAQAHAAGLVTQLFYAGAEEAVFERALSCGVQQMNIDEPDVLRAVEARLMLPVS</sequence>
<reference evidence="2" key="1">
    <citation type="submission" date="2020-01" db="EMBL/GenBank/DDBJ databases">
        <authorList>
            <person name="Fang Y."/>
            <person name="Sun R."/>
            <person name="Nie L."/>
            <person name="He J."/>
            <person name="Hao L."/>
            <person name="Wang L."/>
            <person name="Su S."/>
            <person name="Lv E."/>
            <person name="Zhang Z."/>
            <person name="Xie R."/>
            <person name="Liu H."/>
        </authorList>
    </citation>
    <scope>NUCLEOTIDE SEQUENCE [LARGE SCALE GENOMIC DNA]</scope>
    <source>
        <strain evidence="2">XCT-53</strain>
    </source>
</reference>
<dbReference type="Proteomes" id="UP000586722">
    <property type="component" value="Unassembled WGS sequence"/>
</dbReference>
<dbReference type="PANTHER" id="PTHR46211">
    <property type="entry name" value="GLYCEROPHOSPHORYL DIESTER PHOSPHODIESTERASE"/>
    <property type="match status" value="1"/>
</dbReference>
<dbReference type="GO" id="GO:0006629">
    <property type="term" value="P:lipid metabolic process"/>
    <property type="evidence" value="ECO:0007669"/>
    <property type="project" value="InterPro"/>
</dbReference>
<evidence type="ECO:0000313" key="2">
    <source>
        <dbReference type="Proteomes" id="UP000586722"/>
    </source>
</evidence>
<dbReference type="AlphaFoldDB" id="A0A7X5J867"/>
<dbReference type="RefSeq" id="WP_161673907.1">
    <property type="nucleotide sequence ID" value="NZ_JAABLP010000001.1"/>
</dbReference>
<gene>
    <name evidence="1" type="ORF">GWI72_08855</name>
</gene>
<dbReference type="CDD" id="cd08566">
    <property type="entry name" value="GDPD_AtGDE_like"/>
    <property type="match status" value="1"/>
</dbReference>
<dbReference type="Pfam" id="PF03009">
    <property type="entry name" value="GDPD"/>
    <property type="match status" value="1"/>
</dbReference>